<protein>
    <submittedName>
        <fullName evidence="1">Uncharacterized protein</fullName>
    </submittedName>
</protein>
<proteinExistence type="predicted"/>
<dbReference type="AlphaFoldDB" id="A0A4Q4N080"/>
<accession>A0A4Q4N080</accession>
<dbReference type="Proteomes" id="UP000291422">
    <property type="component" value="Unassembled WGS sequence"/>
</dbReference>
<evidence type="ECO:0000313" key="2">
    <source>
        <dbReference type="Proteomes" id="UP000291422"/>
    </source>
</evidence>
<reference evidence="2" key="1">
    <citation type="journal article" date="2019" name="bioRxiv">
        <title>Genomics, evolutionary history and diagnostics of the Alternaria alternata species group including apple and Asian pear pathotypes.</title>
        <authorList>
            <person name="Armitage A.D."/>
            <person name="Cockerton H.M."/>
            <person name="Sreenivasaprasad S."/>
            <person name="Woodhall J.W."/>
            <person name="Lane C.R."/>
            <person name="Harrison R.J."/>
            <person name="Clarkson J.P."/>
        </authorList>
    </citation>
    <scope>NUCLEOTIDE SEQUENCE [LARGE SCALE GENOMIC DNA]</scope>
    <source>
        <strain evidence="2">FERA 1177</strain>
    </source>
</reference>
<gene>
    <name evidence="1" type="ORF">AA0117_g12094</name>
</gene>
<organism evidence="1 2">
    <name type="scientific">Alternaria alternata</name>
    <name type="common">Alternaria rot fungus</name>
    <name type="synonym">Torula alternata</name>
    <dbReference type="NCBI Taxonomy" id="5599"/>
    <lineage>
        <taxon>Eukaryota</taxon>
        <taxon>Fungi</taxon>
        <taxon>Dikarya</taxon>
        <taxon>Ascomycota</taxon>
        <taxon>Pezizomycotina</taxon>
        <taxon>Dothideomycetes</taxon>
        <taxon>Pleosporomycetidae</taxon>
        <taxon>Pleosporales</taxon>
        <taxon>Pleosporineae</taxon>
        <taxon>Pleosporaceae</taxon>
        <taxon>Alternaria</taxon>
        <taxon>Alternaria sect. Alternaria</taxon>
        <taxon>Alternaria alternata complex</taxon>
    </lineage>
</organism>
<sequence length="37" mass="4283">MRPTITVITSTILLPTDWFSSQRELSHEYAVPVLRHS</sequence>
<dbReference type="EMBL" id="PDXD01000064">
    <property type="protein sequence ID" value="RYN65523.1"/>
    <property type="molecule type" value="Genomic_DNA"/>
</dbReference>
<comment type="caution">
    <text evidence="1">The sequence shown here is derived from an EMBL/GenBank/DDBJ whole genome shotgun (WGS) entry which is preliminary data.</text>
</comment>
<evidence type="ECO:0000313" key="1">
    <source>
        <dbReference type="EMBL" id="RYN65523.1"/>
    </source>
</evidence>
<name>A0A4Q4N080_ALTAL</name>